<dbReference type="SMART" id="SM00091">
    <property type="entry name" value="PAS"/>
    <property type="match status" value="1"/>
</dbReference>
<dbReference type="InterPro" id="IPR003661">
    <property type="entry name" value="HisK_dim/P_dom"/>
</dbReference>
<dbReference type="Gene3D" id="1.10.287.130">
    <property type="match status" value="1"/>
</dbReference>
<evidence type="ECO:0000256" key="6">
    <source>
        <dbReference type="PROSITE-ProRule" id="PRU00169"/>
    </source>
</evidence>
<keyword evidence="7" id="KW-1133">Transmembrane helix</keyword>
<dbReference type="Pfam" id="PF13426">
    <property type="entry name" value="PAS_9"/>
    <property type="match status" value="1"/>
</dbReference>
<evidence type="ECO:0000259" key="9">
    <source>
        <dbReference type="PROSITE" id="PS50110"/>
    </source>
</evidence>
<dbReference type="CDD" id="cd00156">
    <property type="entry name" value="REC"/>
    <property type="match status" value="1"/>
</dbReference>
<organism evidence="11 12">
    <name type="scientific">Citrifermentans bemidjiense (strain ATCC BAA-1014 / DSM 16622 / JCM 12645 / Bem)</name>
    <name type="common">Geobacter bemidjiensis</name>
    <dbReference type="NCBI Taxonomy" id="404380"/>
    <lineage>
        <taxon>Bacteria</taxon>
        <taxon>Pseudomonadati</taxon>
        <taxon>Thermodesulfobacteriota</taxon>
        <taxon>Desulfuromonadia</taxon>
        <taxon>Geobacterales</taxon>
        <taxon>Geobacteraceae</taxon>
        <taxon>Citrifermentans</taxon>
    </lineage>
</organism>
<dbReference type="Proteomes" id="UP000008825">
    <property type="component" value="Chromosome"/>
</dbReference>
<dbReference type="eggNOG" id="COG2984">
    <property type="taxonomic scope" value="Bacteria"/>
</dbReference>
<dbReference type="RefSeq" id="WP_012528493.1">
    <property type="nucleotide sequence ID" value="NC_011146.1"/>
</dbReference>
<dbReference type="PANTHER" id="PTHR43065">
    <property type="entry name" value="SENSOR HISTIDINE KINASE"/>
    <property type="match status" value="1"/>
</dbReference>
<evidence type="ECO:0000313" key="11">
    <source>
        <dbReference type="EMBL" id="ACH37083.1"/>
    </source>
</evidence>
<dbReference type="InterPro" id="IPR036097">
    <property type="entry name" value="HisK_dim/P_sf"/>
</dbReference>
<reference evidence="11 12" key="1">
    <citation type="submission" date="2008-07" db="EMBL/GenBank/DDBJ databases">
        <title>Complete sequence of Geobacter bemidjiensis BEM.</title>
        <authorList>
            <consortium name="US DOE Joint Genome Institute"/>
            <person name="Lucas S."/>
            <person name="Copeland A."/>
            <person name="Lapidus A."/>
            <person name="Glavina del Rio T."/>
            <person name="Dalin E."/>
            <person name="Tice H."/>
            <person name="Bruce D."/>
            <person name="Goodwin L."/>
            <person name="Pitluck S."/>
            <person name="Kiss H."/>
            <person name="Brettin T."/>
            <person name="Detter J.C."/>
            <person name="Han C."/>
            <person name="Kuske C.R."/>
            <person name="Schmutz J."/>
            <person name="Larimer F."/>
            <person name="Land M."/>
            <person name="Hauser L."/>
            <person name="Kyrpides N."/>
            <person name="Lykidis A."/>
            <person name="Lovley D."/>
            <person name="Richardson P."/>
        </authorList>
    </citation>
    <scope>NUCLEOTIDE SEQUENCE [LARGE SCALE GENOMIC DNA]</scope>
    <source>
        <strain evidence="12">ATCC BAA-1014 / DSM 16622 / JCM 12645 / Bem</strain>
    </source>
</reference>
<gene>
    <name evidence="11" type="ordered locus">Gbem_0052</name>
</gene>
<dbReference type="Pfam" id="PF13185">
    <property type="entry name" value="GAF_2"/>
    <property type="match status" value="1"/>
</dbReference>
<evidence type="ECO:0000256" key="4">
    <source>
        <dbReference type="ARBA" id="ARBA00022679"/>
    </source>
</evidence>
<dbReference type="SMART" id="SM00388">
    <property type="entry name" value="HisKA"/>
    <property type="match status" value="1"/>
</dbReference>
<evidence type="ECO:0000256" key="7">
    <source>
        <dbReference type="SAM" id="Phobius"/>
    </source>
</evidence>
<name>B5EJ57_CITBB</name>
<keyword evidence="12" id="KW-1185">Reference proteome</keyword>
<dbReference type="SMART" id="SM00448">
    <property type="entry name" value="REC"/>
    <property type="match status" value="1"/>
</dbReference>
<dbReference type="Gene3D" id="3.30.450.20">
    <property type="entry name" value="PAS domain"/>
    <property type="match status" value="1"/>
</dbReference>
<feature type="domain" description="Histidine kinase" evidence="8">
    <location>
        <begin position="690"/>
        <end position="913"/>
    </location>
</feature>
<dbReference type="InterPro" id="IPR029016">
    <property type="entry name" value="GAF-like_dom_sf"/>
</dbReference>
<dbReference type="Gene3D" id="3.30.565.10">
    <property type="entry name" value="Histidine kinase-like ATPase, C-terminal domain"/>
    <property type="match status" value="1"/>
</dbReference>
<dbReference type="AlphaFoldDB" id="B5EJ57"/>
<dbReference type="EC" id="2.7.13.3" evidence="2"/>
<dbReference type="PROSITE" id="PS50112">
    <property type="entry name" value="PAS"/>
    <property type="match status" value="1"/>
</dbReference>
<dbReference type="GO" id="GO:0000155">
    <property type="term" value="F:phosphorelay sensor kinase activity"/>
    <property type="evidence" value="ECO:0007669"/>
    <property type="project" value="InterPro"/>
</dbReference>
<reference evidence="11 12" key="2">
    <citation type="journal article" date="2010" name="BMC Genomics">
        <title>The genome of Geobacter bemidjiensis, exemplar for the subsurface clade of Geobacter species that predominate in Fe(III)-reducing subsurface environments.</title>
        <authorList>
            <person name="Aklujkar M."/>
            <person name="Young N.D."/>
            <person name="Holmes D."/>
            <person name="Chavan M."/>
            <person name="Risso C."/>
            <person name="Kiss H.E."/>
            <person name="Han C.S."/>
            <person name="Land M.L."/>
            <person name="Lovley D.R."/>
        </authorList>
    </citation>
    <scope>NUCLEOTIDE SEQUENCE [LARGE SCALE GENOMIC DNA]</scope>
    <source>
        <strain evidence="12">ATCC BAA-1014 / DSM 16622 / JCM 12645 / Bem</strain>
    </source>
</reference>
<dbReference type="eggNOG" id="COG4191">
    <property type="taxonomic scope" value="Bacteria"/>
</dbReference>
<dbReference type="HOGENOM" id="CLU_000445_89_20_7"/>
<dbReference type="SUPFAM" id="SSF52172">
    <property type="entry name" value="CheY-like"/>
    <property type="match status" value="1"/>
</dbReference>
<keyword evidence="3 6" id="KW-0597">Phosphoprotein</keyword>
<dbReference type="PRINTS" id="PR00344">
    <property type="entry name" value="BCTRLSENSOR"/>
</dbReference>
<dbReference type="PROSITE" id="PS50109">
    <property type="entry name" value="HIS_KIN"/>
    <property type="match status" value="1"/>
</dbReference>
<dbReference type="Pfam" id="PF02518">
    <property type="entry name" value="HATPase_c"/>
    <property type="match status" value="1"/>
</dbReference>
<dbReference type="SUPFAM" id="SSF47384">
    <property type="entry name" value="Homodimeric domain of signal transducing histidine kinase"/>
    <property type="match status" value="1"/>
</dbReference>
<feature type="modified residue" description="4-aspartylphosphate" evidence="6">
    <location>
        <position position="988"/>
    </location>
</feature>
<dbReference type="InterPro" id="IPR000014">
    <property type="entry name" value="PAS"/>
</dbReference>
<dbReference type="EMBL" id="CP001124">
    <property type="protein sequence ID" value="ACH37083.1"/>
    <property type="molecule type" value="Genomic_DNA"/>
</dbReference>
<dbReference type="InterPro" id="IPR003018">
    <property type="entry name" value="GAF"/>
</dbReference>
<dbReference type="PROSITE" id="PS50110">
    <property type="entry name" value="RESPONSE_REGULATORY"/>
    <property type="match status" value="1"/>
</dbReference>
<accession>B5EJ57</accession>
<dbReference type="SUPFAM" id="SSF55874">
    <property type="entry name" value="ATPase domain of HSP90 chaperone/DNA topoisomerase II/histidine kinase"/>
    <property type="match status" value="1"/>
</dbReference>
<dbReference type="InterPro" id="IPR003594">
    <property type="entry name" value="HATPase_dom"/>
</dbReference>
<dbReference type="InterPro" id="IPR035965">
    <property type="entry name" value="PAS-like_dom_sf"/>
</dbReference>
<feature type="domain" description="PAS" evidence="10">
    <location>
        <begin position="383"/>
        <end position="453"/>
    </location>
</feature>
<dbReference type="OrthoDB" id="9806821at2"/>
<dbReference type="Gene3D" id="3.30.450.40">
    <property type="match status" value="1"/>
</dbReference>
<dbReference type="CDD" id="cd00130">
    <property type="entry name" value="PAS"/>
    <property type="match status" value="1"/>
</dbReference>
<keyword evidence="7" id="KW-0812">Transmembrane</keyword>
<dbReference type="NCBIfam" id="TIGR00229">
    <property type="entry name" value="sensory_box"/>
    <property type="match status" value="1"/>
</dbReference>
<dbReference type="SUPFAM" id="SSF55785">
    <property type="entry name" value="PYP-like sensor domain (PAS domain)"/>
    <property type="match status" value="1"/>
</dbReference>
<feature type="transmembrane region" description="Helical" evidence="7">
    <location>
        <begin position="348"/>
        <end position="368"/>
    </location>
</feature>
<dbReference type="SMART" id="SM00387">
    <property type="entry name" value="HATPase_c"/>
    <property type="match status" value="1"/>
</dbReference>
<comment type="catalytic activity">
    <reaction evidence="1">
        <text>ATP + protein L-histidine = ADP + protein N-phospho-L-histidine.</text>
        <dbReference type="EC" id="2.7.13.3"/>
    </reaction>
</comment>
<dbReference type="SMART" id="SM00065">
    <property type="entry name" value="GAF"/>
    <property type="match status" value="1"/>
</dbReference>
<evidence type="ECO:0000256" key="1">
    <source>
        <dbReference type="ARBA" id="ARBA00000085"/>
    </source>
</evidence>
<dbReference type="InterPro" id="IPR011006">
    <property type="entry name" value="CheY-like_superfamily"/>
</dbReference>
<sequence length="1054" mass="117028">MLAVPRKISAALIFLLVLFGLLFIGDSQLQAASRPHVLVLNSYNDGYEWSDDEMRGLRETLTRRLPQMEFLIEHLDTKKFPAKKHFPQLADLLAAKYSASRFQVVIAMDNAAFEFALRYRDRLFPGTPLVFCGINDYNPRMIAGRKNLTGVAEHHDMVGTLETALSLHPGTRQVMVVHDYTDTGLAMAHELSQHHVQFPGVRLRFLPNLPLEIAVQQLKALRPDTLVLLLSYSVEKGGRSFTQGQVAQMVSSASPVPVYAVHAAQLGKGVVGGRMMEGETQGRKAAELALRIIAGEKAQSIAVVDQNLSEAMFDDAVMRRFGIDRGKIPAGSRAINKPVAVYAVNKTVFWLALAVAVLMLTGLLTLYLNNERRKRLEKVLQMSEARFRQLFDNTVDAIYIHDFGFKILEANQSACDKMGYSHEELLHVSLYEINHPSQREKLPKRLAAAQRDGRALYESMHQTRAGEPVPIEVSSRVIEFGEQPAILSVVRDISRRKRIERRENARLKILEQMATGSNLEELLGDIVRFVEQESPGALCSVLLVDDSGTHLVHGAAPGLPDFYNQAVNGLRIEQGMGSCGTAAFTKQRVVVEDIETHPYWTNFRLALDAGLRACWSEPVLSREAEVLGTFAVYYRSCRSPREEELALIESAAHMASIAIGKMRSEESRQKLEEQMRQMQKIEAIGQLAGGLAHDFNNLLTPIFVYADIAKRSFAHDDPNWKKLDGILVSAHKAADLTKKLLSFGRKQMLTMEVLELNEVIASLLDLMQRTIRANIEIRTNLTDCGARIFADRGQIEQILINFAVNAQDAINGNGSIVIETGNVTIDDEFSRMNPGIKPGPHVLLSFTDNGCGMGEEVLSHIFEPFYTTKPVGQGTGLGLATVYGIVKQHNGWIKVESQVGNGTSFLLYFPRQAAKAKMKQAEPESAAKIEQSDSRATILVVDDNESIREMALELLQASGHHVLTAETPALALELVGERAVSLDLLVTDVVMPEMSGPELYERLALLQPGLPVLYISGYTFDVKVHNPRQHQQVSFLPKPFTSEKFLSVIDKAIS</sequence>
<dbReference type="InterPro" id="IPR001789">
    <property type="entry name" value="Sig_transdc_resp-reg_receiver"/>
</dbReference>
<feature type="domain" description="Response regulatory" evidence="9">
    <location>
        <begin position="937"/>
        <end position="1053"/>
    </location>
</feature>
<evidence type="ECO:0000259" key="8">
    <source>
        <dbReference type="PROSITE" id="PS50109"/>
    </source>
</evidence>
<evidence type="ECO:0000259" key="10">
    <source>
        <dbReference type="PROSITE" id="PS50112"/>
    </source>
</evidence>
<dbReference type="STRING" id="404380.Gbem_0052"/>
<dbReference type="PANTHER" id="PTHR43065:SF42">
    <property type="entry name" value="TWO-COMPONENT SENSOR PPRA"/>
    <property type="match status" value="1"/>
</dbReference>
<dbReference type="Gene3D" id="3.40.50.2300">
    <property type="match status" value="3"/>
</dbReference>
<proteinExistence type="predicted"/>
<dbReference type="SUPFAM" id="SSF55781">
    <property type="entry name" value="GAF domain-like"/>
    <property type="match status" value="1"/>
</dbReference>
<dbReference type="InterPro" id="IPR004358">
    <property type="entry name" value="Sig_transdc_His_kin-like_C"/>
</dbReference>
<dbReference type="InterPro" id="IPR005467">
    <property type="entry name" value="His_kinase_dom"/>
</dbReference>
<evidence type="ECO:0000313" key="12">
    <source>
        <dbReference type="Proteomes" id="UP000008825"/>
    </source>
</evidence>
<evidence type="ECO:0000256" key="3">
    <source>
        <dbReference type="ARBA" id="ARBA00022553"/>
    </source>
</evidence>
<dbReference type="InterPro" id="IPR036890">
    <property type="entry name" value="HATPase_C_sf"/>
</dbReference>
<keyword evidence="7" id="KW-0472">Membrane</keyword>
<protein>
    <recommendedName>
        <fullName evidence="2">histidine kinase</fullName>
        <ecNumber evidence="2">2.7.13.3</ecNumber>
    </recommendedName>
</protein>
<keyword evidence="4" id="KW-0808">Transferase</keyword>
<dbReference type="KEGG" id="gbm:Gbem_0052"/>
<evidence type="ECO:0000256" key="2">
    <source>
        <dbReference type="ARBA" id="ARBA00012438"/>
    </source>
</evidence>
<evidence type="ECO:0000256" key="5">
    <source>
        <dbReference type="ARBA" id="ARBA00022777"/>
    </source>
</evidence>
<keyword evidence="5 11" id="KW-0418">Kinase</keyword>
<dbReference type="Pfam" id="PF00072">
    <property type="entry name" value="Response_reg"/>
    <property type="match status" value="1"/>
</dbReference>